<reference evidence="1" key="1">
    <citation type="journal article" date="2015" name="Nature">
        <title>Complex archaea that bridge the gap between prokaryotes and eukaryotes.</title>
        <authorList>
            <person name="Spang A."/>
            <person name="Saw J.H."/>
            <person name="Jorgensen S.L."/>
            <person name="Zaremba-Niedzwiedzka K."/>
            <person name="Martijn J."/>
            <person name="Lind A.E."/>
            <person name="van Eijk R."/>
            <person name="Schleper C."/>
            <person name="Guy L."/>
            <person name="Ettema T.J."/>
        </authorList>
    </citation>
    <scope>NUCLEOTIDE SEQUENCE</scope>
</reference>
<name>A0A0F9N8T3_9ZZZZ</name>
<evidence type="ECO:0000313" key="1">
    <source>
        <dbReference type="EMBL" id="KKM77827.1"/>
    </source>
</evidence>
<comment type="caution">
    <text evidence="1">The sequence shown here is derived from an EMBL/GenBank/DDBJ whole genome shotgun (WGS) entry which is preliminary data.</text>
</comment>
<proteinExistence type="predicted"/>
<organism evidence="1">
    <name type="scientific">marine sediment metagenome</name>
    <dbReference type="NCBI Taxonomy" id="412755"/>
    <lineage>
        <taxon>unclassified sequences</taxon>
        <taxon>metagenomes</taxon>
        <taxon>ecological metagenomes</taxon>
    </lineage>
</organism>
<gene>
    <name evidence="1" type="ORF">LCGC14_1366070</name>
</gene>
<protein>
    <submittedName>
        <fullName evidence="1">Uncharacterized protein</fullName>
    </submittedName>
</protein>
<dbReference type="AlphaFoldDB" id="A0A0F9N8T3"/>
<sequence length="131" mass="15163">MGEWLEINGEAIYGSTPWSIAEEGPTKLNEGEMFSESRDRPYTPEDIRFTVKDNTLVVADFPHRNLERLELFKQIADDTDRKLVILPKDAYLLYALERADGVDHLKDILVYKGLKATRRHWKTGILKSRKS</sequence>
<accession>A0A0F9N8T3</accession>
<dbReference type="EMBL" id="LAZR01008585">
    <property type="protein sequence ID" value="KKM77827.1"/>
    <property type="molecule type" value="Genomic_DNA"/>
</dbReference>
<dbReference type="InterPro" id="IPR013780">
    <property type="entry name" value="Glyco_hydro_b"/>
</dbReference>
<dbReference type="Gene3D" id="2.60.40.1180">
    <property type="entry name" value="Golgi alpha-mannosidase II"/>
    <property type="match status" value="1"/>
</dbReference>